<dbReference type="EnsemblPlants" id="EMT14144">
    <property type="protein sequence ID" value="EMT14144"/>
    <property type="gene ID" value="F775_27505"/>
</dbReference>
<proteinExistence type="predicted"/>
<organism evidence="2">
    <name type="scientific">Aegilops tauschii</name>
    <name type="common">Tausch's goatgrass</name>
    <name type="synonym">Aegilops squarrosa</name>
    <dbReference type="NCBI Taxonomy" id="37682"/>
    <lineage>
        <taxon>Eukaryota</taxon>
        <taxon>Viridiplantae</taxon>
        <taxon>Streptophyta</taxon>
        <taxon>Embryophyta</taxon>
        <taxon>Tracheophyta</taxon>
        <taxon>Spermatophyta</taxon>
        <taxon>Magnoliopsida</taxon>
        <taxon>Liliopsida</taxon>
        <taxon>Poales</taxon>
        <taxon>Poaceae</taxon>
        <taxon>BOP clade</taxon>
        <taxon>Pooideae</taxon>
        <taxon>Triticodae</taxon>
        <taxon>Triticeae</taxon>
        <taxon>Triticinae</taxon>
        <taxon>Aegilops</taxon>
    </lineage>
</organism>
<dbReference type="InterPro" id="IPR044294">
    <property type="entry name" value="Lipase-like"/>
</dbReference>
<evidence type="ECO:0000259" key="1">
    <source>
        <dbReference type="Pfam" id="PF05057"/>
    </source>
</evidence>
<feature type="domain" description="DUF676" evidence="1">
    <location>
        <begin position="4"/>
        <end position="145"/>
    </location>
</feature>
<dbReference type="InterPro" id="IPR007751">
    <property type="entry name" value="DUF676_lipase-like"/>
</dbReference>
<dbReference type="InterPro" id="IPR029058">
    <property type="entry name" value="AB_hydrolase_fold"/>
</dbReference>
<protein>
    <recommendedName>
        <fullName evidence="1">DUF676 domain-containing protein</fullName>
    </recommendedName>
</protein>
<dbReference type="AlphaFoldDB" id="R7W8W1"/>
<sequence>MSVGSEKNMNTLTLDGVDVMGERLADEVLDVISRKPELTKISFLAHSVGGLVARYAIAKLYRHPNSTFDSKAEGTICGLEAVNFITVATPHLGSRGNKQVPLLFGFITIEKVASRVIHWIFRRTGRHLFLTDSAEGEPPLLQHIVGWRTSSIRRNTELPKWEESVCEKYPHIVHEEYSEEISDEKCQDLAADCDFDLLEVNIQLDDCNLGGALNRKNGDRAETRFMGKGQVCVYERRSGRHTAHYRPLPALRISLAMPLAMQPEAPD</sequence>
<accession>R7W8W1</accession>
<dbReference type="Gene3D" id="3.40.50.1820">
    <property type="entry name" value="alpha/beta hydrolase"/>
    <property type="match status" value="1"/>
</dbReference>
<reference evidence="2" key="1">
    <citation type="submission" date="2015-06" db="UniProtKB">
        <authorList>
            <consortium name="EnsemblPlants"/>
        </authorList>
    </citation>
    <scope>IDENTIFICATION</scope>
</reference>
<dbReference type="Pfam" id="PF05057">
    <property type="entry name" value="DUF676"/>
    <property type="match status" value="1"/>
</dbReference>
<dbReference type="PANTHER" id="PTHR12482:SF57">
    <property type="entry name" value="OS08G0143700 PROTEIN"/>
    <property type="match status" value="1"/>
</dbReference>
<dbReference type="PANTHER" id="PTHR12482">
    <property type="entry name" value="LIPASE ROG1-RELATED-RELATED"/>
    <property type="match status" value="1"/>
</dbReference>
<name>R7W8W1_AEGTA</name>
<evidence type="ECO:0000313" key="2">
    <source>
        <dbReference type="EnsemblPlants" id="EMT14144"/>
    </source>
</evidence>
<dbReference type="SUPFAM" id="SSF53474">
    <property type="entry name" value="alpha/beta-Hydrolases"/>
    <property type="match status" value="1"/>
</dbReference>